<comment type="caution">
    <text evidence="1">The sequence shown here is derived from an EMBL/GenBank/DDBJ whole genome shotgun (WGS) entry which is preliminary data.</text>
</comment>
<accession>A0A7W6RS64</accession>
<sequence length="43" mass="4764">MVGSARGPGKHIKRNRDLGFACMGPSLEEVCLKLNEPDFRFGE</sequence>
<proteinExistence type="predicted"/>
<gene>
    <name evidence="1" type="ORF">GGE12_005483</name>
</gene>
<evidence type="ECO:0000313" key="2">
    <source>
        <dbReference type="Proteomes" id="UP000533641"/>
    </source>
</evidence>
<dbReference type="Proteomes" id="UP000533641">
    <property type="component" value="Unassembled WGS sequence"/>
</dbReference>
<dbReference type="EMBL" id="JACIGM010000014">
    <property type="protein sequence ID" value="MBB4277674.1"/>
    <property type="molecule type" value="Genomic_DNA"/>
</dbReference>
<organism evidence="1 2">
    <name type="scientific">Rhizobium mongolense</name>
    <dbReference type="NCBI Taxonomy" id="57676"/>
    <lineage>
        <taxon>Bacteria</taxon>
        <taxon>Pseudomonadati</taxon>
        <taxon>Pseudomonadota</taxon>
        <taxon>Alphaproteobacteria</taxon>
        <taxon>Hyphomicrobiales</taxon>
        <taxon>Rhizobiaceae</taxon>
        <taxon>Rhizobium/Agrobacterium group</taxon>
        <taxon>Rhizobium</taxon>
    </lineage>
</organism>
<reference evidence="1 2" key="1">
    <citation type="submission" date="2020-08" db="EMBL/GenBank/DDBJ databases">
        <title>Genomic Encyclopedia of Type Strains, Phase IV (KMG-V): Genome sequencing to study the core and pangenomes of soil and plant-associated prokaryotes.</title>
        <authorList>
            <person name="Whitman W."/>
        </authorList>
    </citation>
    <scope>NUCLEOTIDE SEQUENCE [LARGE SCALE GENOMIC DNA]</scope>
    <source>
        <strain evidence="1 2">SEMIA 402</strain>
    </source>
</reference>
<dbReference type="AlphaFoldDB" id="A0A7W6RS64"/>
<evidence type="ECO:0000313" key="1">
    <source>
        <dbReference type="EMBL" id="MBB4277674.1"/>
    </source>
</evidence>
<protein>
    <submittedName>
        <fullName evidence="1">Uncharacterized protein</fullName>
    </submittedName>
</protein>
<name>A0A7W6RS64_9HYPH</name>